<feature type="transmembrane region" description="Helical" evidence="13">
    <location>
        <begin position="391"/>
        <end position="411"/>
    </location>
</feature>
<proteinExistence type="inferred from homology"/>
<comment type="caution">
    <text evidence="15">The sequence shown here is derived from an EMBL/GenBank/DDBJ whole genome shotgun (WGS) entry which is preliminary data.</text>
</comment>
<dbReference type="InterPro" id="IPR006990">
    <property type="entry name" value="Tweety"/>
</dbReference>
<keyword evidence="5 13" id="KW-0812">Transmembrane</keyword>
<dbReference type="PANTHER" id="PTHR12424:SF8">
    <property type="entry name" value="PROTEIN TWEETY"/>
    <property type="match status" value="1"/>
</dbReference>
<evidence type="ECO:0000256" key="1">
    <source>
        <dbReference type="ARBA" id="ARBA00004651"/>
    </source>
</evidence>
<evidence type="ECO:0000256" key="13">
    <source>
        <dbReference type="SAM" id="Phobius"/>
    </source>
</evidence>
<comment type="subcellular location">
    <subcellularLocation>
        <location evidence="1">Cell membrane</location>
        <topology evidence="1">Multi-pass membrane protein</topology>
    </subcellularLocation>
</comment>
<evidence type="ECO:0000256" key="7">
    <source>
        <dbReference type="ARBA" id="ARBA00023065"/>
    </source>
</evidence>
<feature type="transmembrane region" description="Helical" evidence="13">
    <location>
        <begin position="759"/>
        <end position="785"/>
    </location>
</feature>
<organism evidence="15 16">
    <name type="scientific">Prorocentrum cordatum</name>
    <dbReference type="NCBI Taxonomy" id="2364126"/>
    <lineage>
        <taxon>Eukaryota</taxon>
        <taxon>Sar</taxon>
        <taxon>Alveolata</taxon>
        <taxon>Dinophyceae</taxon>
        <taxon>Prorocentrales</taxon>
        <taxon>Prorocentraceae</taxon>
        <taxon>Prorocentrum</taxon>
    </lineage>
</organism>
<evidence type="ECO:0000313" key="15">
    <source>
        <dbReference type="EMBL" id="CAK0867962.1"/>
    </source>
</evidence>
<evidence type="ECO:0000256" key="12">
    <source>
        <dbReference type="ARBA" id="ARBA00023303"/>
    </source>
</evidence>
<keyword evidence="8 13" id="KW-0472">Membrane</keyword>
<sequence>MMSAQGAWALAWALLLTSCAATSNKYDIAIADRCPDVDTTEPSREALDSAAGGENWFLTEILYKAENSDDIPTKTIEYMQGDGATDVAPKAIGLVLFVLLFLTWWCCCYTCCPCCKCCRVCRAKEQKKSTGLVCKLIGTIVVFGIGAGLVLCWIFSAATYEDISNGSQRLGCTAAKMTKALVEGQSSPAFIGMTPMTNRFTSLSDVLDDDSDFVTDFNQLIDDTVEIDKAFSYVTQTLELLKDMMDESANRVPNGHKCLICDSLSDELTGVLDTMADSLASALTNARAEAKAALDTDKRQDVRTLLDESVAPLSDLNTLLVDALDPLVDGDSWDLVESSVFEGRLSMYVLPAYGMLAVVFGCLGCLAFSLRESGADGQTQALPHRCACCSWCCGFLVALLCFFTGGLLQAVGVPLGVTCLTLDGFSGEVIDGAQDALDLDLTGDSLTMMKNIVDKCLNPQDVTVPANFADVLLITSGGSTQTMRQLIEADLKEAIDAPFDELQTKLASEETTLANDTGVTTLRQLLSEYGAAIAELIVTDSTSMDTLIAADGITGQDITMITSLACANSPFVDLPTVGMDAYFTGPSAITQSDYSLALTAPCNSTALPPCSSEANCQATSFIIETKEGLRSDAVFRCDVFQDASGTVCDVWAAGTGGIATDYETCMGSDSTYSRLQTPCTLAEFGAYLAEFNERINVAFTTLDDTTGSMTTEIDVGLRDLLDENVVDEVTEILDGMGCNFLAEYYQSVVWGACYEGVGALAYLGFLYVIVGALMCVLIIVTYAMWRRSLDNYNWDIEHPGEAGYPGTSDYGGYDETN</sequence>
<evidence type="ECO:0000256" key="8">
    <source>
        <dbReference type="ARBA" id="ARBA00023136"/>
    </source>
</evidence>
<comment type="similarity">
    <text evidence="2">Belongs to the tweety family.</text>
</comment>
<feature type="transmembrane region" description="Helical" evidence="13">
    <location>
        <begin position="132"/>
        <end position="156"/>
    </location>
</feature>
<keyword evidence="11" id="KW-0868">Chloride</keyword>
<evidence type="ECO:0000256" key="3">
    <source>
        <dbReference type="ARBA" id="ARBA00022448"/>
    </source>
</evidence>
<keyword evidence="9" id="KW-0869">Chloride channel</keyword>
<protein>
    <submittedName>
        <fullName evidence="15">Uncharacterized protein</fullName>
    </submittedName>
</protein>
<keyword evidence="4" id="KW-1003">Cell membrane</keyword>
<dbReference type="PANTHER" id="PTHR12424">
    <property type="entry name" value="TWEETY-RELATED"/>
    <property type="match status" value="1"/>
</dbReference>
<dbReference type="Proteomes" id="UP001189429">
    <property type="component" value="Unassembled WGS sequence"/>
</dbReference>
<evidence type="ECO:0000256" key="4">
    <source>
        <dbReference type="ARBA" id="ARBA00022475"/>
    </source>
</evidence>
<feature type="chain" id="PRO_5046145657" evidence="14">
    <location>
        <begin position="22"/>
        <end position="817"/>
    </location>
</feature>
<feature type="signal peptide" evidence="14">
    <location>
        <begin position="1"/>
        <end position="21"/>
    </location>
</feature>
<keyword evidence="6 13" id="KW-1133">Transmembrane helix</keyword>
<evidence type="ECO:0000256" key="2">
    <source>
        <dbReference type="ARBA" id="ARBA00009849"/>
    </source>
</evidence>
<keyword evidence="12" id="KW-0407">Ion channel</keyword>
<keyword evidence="14" id="KW-0732">Signal</keyword>
<evidence type="ECO:0000256" key="9">
    <source>
        <dbReference type="ARBA" id="ARBA00023173"/>
    </source>
</evidence>
<name>A0ABN9V531_9DINO</name>
<keyword evidence="16" id="KW-1185">Reference proteome</keyword>
<keyword evidence="10" id="KW-0325">Glycoprotein</keyword>
<feature type="transmembrane region" description="Helical" evidence="13">
    <location>
        <begin position="91"/>
        <end position="112"/>
    </location>
</feature>
<evidence type="ECO:0000256" key="11">
    <source>
        <dbReference type="ARBA" id="ARBA00023214"/>
    </source>
</evidence>
<dbReference type="EMBL" id="CAUYUJ010016698">
    <property type="protein sequence ID" value="CAK0867962.1"/>
    <property type="molecule type" value="Genomic_DNA"/>
</dbReference>
<evidence type="ECO:0000313" key="16">
    <source>
        <dbReference type="Proteomes" id="UP001189429"/>
    </source>
</evidence>
<evidence type="ECO:0000256" key="10">
    <source>
        <dbReference type="ARBA" id="ARBA00023180"/>
    </source>
</evidence>
<evidence type="ECO:0000256" key="14">
    <source>
        <dbReference type="SAM" id="SignalP"/>
    </source>
</evidence>
<accession>A0ABN9V531</accession>
<reference evidence="15" key="1">
    <citation type="submission" date="2023-10" db="EMBL/GenBank/DDBJ databases">
        <authorList>
            <person name="Chen Y."/>
            <person name="Shah S."/>
            <person name="Dougan E. K."/>
            <person name="Thang M."/>
            <person name="Chan C."/>
        </authorList>
    </citation>
    <scope>NUCLEOTIDE SEQUENCE [LARGE SCALE GENOMIC DNA]</scope>
</reference>
<keyword evidence="7" id="KW-0406">Ion transport</keyword>
<feature type="transmembrane region" description="Helical" evidence="13">
    <location>
        <begin position="348"/>
        <end position="370"/>
    </location>
</feature>
<evidence type="ECO:0000256" key="5">
    <source>
        <dbReference type="ARBA" id="ARBA00022692"/>
    </source>
</evidence>
<gene>
    <name evidence="15" type="ORF">PCOR1329_LOCUS54771</name>
</gene>
<keyword evidence="3" id="KW-0813">Transport</keyword>
<evidence type="ECO:0000256" key="6">
    <source>
        <dbReference type="ARBA" id="ARBA00022989"/>
    </source>
</evidence>